<sequence>MRIRLKVVAAAVVAVAAGLTAVGCSGDDPPAGSTTSPATPSSAVALSMTFDEANRKLPMDGTKDLPITWEVSGAQDTDLVLAARRSLAFIYWEQASTVWAPIIPLGRYFYTEEHYQKLLAPYANAIETNPLAGRLWVKYMGAEKTGPDETTVTFCDDIGFLRSAEQPSPPARQQRWNLESYRMKKVMTGDGESHWLADGLIDNDGKREAKYGAQCAAWAKHKP</sequence>
<keyword evidence="1" id="KW-0732">Signal</keyword>
<dbReference type="RefSeq" id="WP_239174857.1">
    <property type="nucleotide sequence ID" value="NZ_BAAAUC010000018.1"/>
</dbReference>
<dbReference type="AlphaFoldDB" id="A0A919IKT9"/>
<organism evidence="2 3">
    <name type="scientific">Actinoplanes cyaneus</name>
    <dbReference type="NCBI Taxonomy" id="52696"/>
    <lineage>
        <taxon>Bacteria</taxon>
        <taxon>Bacillati</taxon>
        <taxon>Actinomycetota</taxon>
        <taxon>Actinomycetes</taxon>
        <taxon>Micromonosporales</taxon>
        <taxon>Micromonosporaceae</taxon>
        <taxon>Actinoplanes</taxon>
    </lineage>
</organism>
<keyword evidence="3" id="KW-1185">Reference proteome</keyword>
<evidence type="ECO:0008006" key="4">
    <source>
        <dbReference type="Google" id="ProtNLM"/>
    </source>
</evidence>
<feature type="chain" id="PRO_5038942042" description="Lipoprotein" evidence="1">
    <location>
        <begin position="22"/>
        <end position="223"/>
    </location>
</feature>
<reference evidence="2" key="1">
    <citation type="submission" date="2021-01" db="EMBL/GenBank/DDBJ databases">
        <title>Whole genome shotgun sequence of Actinoplanes cyaneus NBRC 14990.</title>
        <authorList>
            <person name="Komaki H."/>
            <person name="Tamura T."/>
        </authorList>
    </citation>
    <scope>NUCLEOTIDE SEQUENCE</scope>
    <source>
        <strain evidence="2">NBRC 14990</strain>
    </source>
</reference>
<evidence type="ECO:0000313" key="2">
    <source>
        <dbReference type="EMBL" id="GID65263.1"/>
    </source>
</evidence>
<comment type="caution">
    <text evidence="2">The sequence shown here is derived from an EMBL/GenBank/DDBJ whole genome shotgun (WGS) entry which is preliminary data.</text>
</comment>
<proteinExistence type="predicted"/>
<dbReference type="EMBL" id="BOMH01000022">
    <property type="protein sequence ID" value="GID65263.1"/>
    <property type="molecule type" value="Genomic_DNA"/>
</dbReference>
<protein>
    <recommendedName>
        <fullName evidence="4">Lipoprotein</fullName>
    </recommendedName>
</protein>
<accession>A0A919IKT9</accession>
<evidence type="ECO:0000256" key="1">
    <source>
        <dbReference type="SAM" id="SignalP"/>
    </source>
</evidence>
<dbReference type="PROSITE" id="PS51257">
    <property type="entry name" value="PROKAR_LIPOPROTEIN"/>
    <property type="match status" value="1"/>
</dbReference>
<feature type="signal peptide" evidence="1">
    <location>
        <begin position="1"/>
        <end position="21"/>
    </location>
</feature>
<dbReference type="Proteomes" id="UP000619479">
    <property type="component" value="Unassembled WGS sequence"/>
</dbReference>
<gene>
    <name evidence="2" type="ORF">Acy02nite_31440</name>
</gene>
<evidence type="ECO:0000313" key="3">
    <source>
        <dbReference type="Proteomes" id="UP000619479"/>
    </source>
</evidence>
<name>A0A919IKT9_9ACTN</name>